<organism evidence="1 2">
    <name type="scientific">Catharanthus roseus</name>
    <name type="common">Madagascar periwinkle</name>
    <name type="synonym">Vinca rosea</name>
    <dbReference type="NCBI Taxonomy" id="4058"/>
    <lineage>
        <taxon>Eukaryota</taxon>
        <taxon>Viridiplantae</taxon>
        <taxon>Streptophyta</taxon>
        <taxon>Embryophyta</taxon>
        <taxon>Tracheophyta</taxon>
        <taxon>Spermatophyta</taxon>
        <taxon>Magnoliopsida</taxon>
        <taxon>eudicotyledons</taxon>
        <taxon>Gunneridae</taxon>
        <taxon>Pentapetalae</taxon>
        <taxon>asterids</taxon>
        <taxon>lamiids</taxon>
        <taxon>Gentianales</taxon>
        <taxon>Apocynaceae</taxon>
        <taxon>Rauvolfioideae</taxon>
        <taxon>Vinceae</taxon>
        <taxon>Catharanthinae</taxon>
        <taxon>Catharanthus</taxon>
    </lineage>
</organism>
<gene>
    <name evidence="1" type="ORF">M9H77_04694</name>
</gene>
<accession>A0ACC0CEV0</accession>
<dbReference type="Proteomes" id="UP001060085">
    <property type="component" value="Linkage Group LG01"/>
</dbReference>
<evidence type="ECO:0000313" key="1">
    <source>
        <dbReference type="EMBL" id="KAI5683466.1"/>
    </source>
</evidence>
<protein>
    <submittedName>
        <fullName evidence="1">Uncharacterized protein</fullName>
    </submittedName>
</protein>
<proteinExistence type="predicted"/>
<dbReference type="EMBL" id="CM044701">
    <property type="protein sequence ID" value="KAI5683466.1"/>
    <property type="molecule type" value="Genomic_DNA"/>
</dbReference>
<comment type="caution">
    <text evidence="1">The sequence shown here is derived from an EMBL/GenBank/DDBJ whole genome shotgun (WGS) entry which is preliminary data.</text>
</comment>
<reference evidence="2" key="1">
    <citation type="journal article" date="2023" name="Nat. Plants">
        <title>Single-cell RNA sequencing provides a high-resolution roadmap for understanding the multicellular compartmentation of specialized metabolism.</title>
        <authorList>
            <person name="Sun S."/>
            <person name="Shen X."/>
            <person name="Li Y."/>
            <person name="Li Y."/>
            <person name="Wang S."/>
            <person name="Li R."/>
            <person name="Zhang H."/>
            <person name="Shen G."/>
            <person name="Guo B."/>
            <person name="Wei J."/>
            <person name="Xu J."/>
            <person name="St-Pierre B."/>
            <person name="Chen S."/>
            <person name="Sun C."/>
        </authorList>
    </citation>
    <scope>NUCLEOTIDE SEQUENCE [LARGE SCALE GENOMIC DNA]</scope>
</reference>
<sequence>MAKINFLGMSRKFQVIKTKSVKYMPFWLIVFNLSKGGIWTGYVVEPFDLFVVIPKALGTLSDLIQLILYMVFWLYQWNPNFDVAPPASGVAFKPKKLNSLSARMSA</sequence>
<name>A0ACC0CEV0_CATRO</name>
<evidence type="ECO:0000313" key="2">
    <source>
        <dbReference type="Proteomes" id="UP001060085"/>
    </source>
</evidence>
<keyword evidence="2" id="KW-1185">Reference proteome</keyword>